<dbReference type="OrthoDB" id="315432at2"/>
<keyword evidence="1" id="KW-0472">Membrane</keyword>
<keyword evidence="3" id="KW-1185">Reference proteome</keyword>
<dbReference type="PANTHER" id="PTHR10426">
    <property type="entry name" value="STRICTOSIDINE SYNTHASE-RELATED"/>
    <property type="match status" value="1"/>
</dbReference>
<dbReference type="PANTHER" id="PTHR10426:SF88">
    <property type="entry name" value="ADIPOCYTE PLASMA MEMBRANE-ASSOCIATED PROTEIN HEMOMUCIN-RELATED"/>
    <property type="match status" value="1"/>
</dbReference>
<keyword evidence="1" id="KW-1133">Transmembrane helix</keyword>
<evidence type="ECO:0000313" key="3">
    <source>
        <dbReference type="Proteomes" id="UP000298263"/>
    </source>
</evidence>
<dbReference type="PROSITE" id="PS51257">
    <property type="entry name" value="PROKAR_LIPOPROTEIN"/>
    <property type="match status" value="1"/>
</dbReference>
<dbReference type="InterPro" id="IPR011042">
    <property type="entry name" value="6-blade_b-propeller_TolB-like"/>
</dbReference>
<organism evidence="2 3">
    <name type="scientific">Leptospira congkakensis</name>
    <dbReference type="NCBI Taxonomy" id="2484932"/>
    <lineage>
        <taxon>Bacteria</taxon>
        <taxon>Pseudomonadati</taxon>
        <taxon>Spirochaetota</taxon>
        <taxon>Spirochaetia</taxon>
        <taxon>Leptospirales</taxon>
        <taxon>Leptospiraceae</taxon>
        <taxon>Leptospira</taxon>
    </lineage>
</organism>
<dbReference type="SUPFAM" id="SSF63829">
    <property type="entry name" value="Calcium-dependent phosphotriesterase"/>
    <property type="match status" value="1"/>
</dbReference>
<accession>A0A4Z1A7A6</accession>
<evidence type="ECO:0000256" key="1">
    <source>
        <dbReference type="SAM" id="Phobius"/>
    </source>
</evidence>
<name>A0A4Z1A7A6_9LEPT</name>
<dbReference type="Gene3D" id="2.120.10.30">
    <property type="entry name" value="TolB, C-terminal domain"/>
    <property type="match status" value="1"/>
</dbReference>
<dbReference type="AlphaFoldDB" id="A0A4Z1A7A6"/>
<reference evidence="2" key="1">
    <citation type="journal article" date="2019" name="PLoS Negl. Trop. Dis.">
        <title>Revisiting the worldwide diversity of Leptospira species in the environment.</title>
        <authorList>
            <person name="Vincent A.T."/>
            <person name="Schiettekatte O."/>
            <person name="Bourhy P."/>
            <person name="Veyrier F.J."/>
            <person name="Picardeau M."/>
        </authorList>
    </citation>
    <scope>NUCLEOTIDE SEQUENCE [LARGE SCALE GENOMIC DNA]</scope>
    <source>
        <strain evidence="2">201702422</strain>
    </source>
</reference>
<dbReference type="Proteomes" id="UP000298263">
    <property type="component" value="Unassembled WGS sequence"/>
</dbReference>
<dbReference type="GO" id="GO:0012505">
    <property type="term" value="C:endomembrane system"/>
    <property type="evidence" value="ECO:0007669"/>
    <property type="project" value="TreeGrafter"/>
</dbReference>
<gene>
    <name evidence="2" type="ORF">EHQ69_03645</name>
</gene>
<sequence>MKFLFSINSIYSIYSIIFFLFIGCNSGNIKIGEAYKLGKVPDSILEVNQPDPFLNHLKIDFPELPGHDDLIFDNKNQIAYASGMDGWIWKLDFKTKSAEAWVKPPVNPAGLQFSNKSNESILACASRLGGVNYDATNRVGLYEINIKTKSVVPLLLNLPNLEKSDFETVYPEAKRPTFSLRNLNESNSRTFSLCNDLAVSKDGNRIYISEPFERPNAAMGSGAVPEAIGLYPHGKLWMYDRKQNTVSLIMSGFTFVDGIIIADHSSSKEESVIITETTKFRIIKANISGKQEGTFEILFENLPGLADGLERDSLGRIWVGIIKPRSGLINFVHNNPWLKPLLLSIPQRILPIAKKTGILLLDPSGKKALYYSMHDGSKIKDISVAVPNLNFLYFPSFDTTSRGLYSIPTDSLKLGEK</sequence>
<proteinExistence type="predicted"/>
<protein>
    <submittedName>
        <fullName evidence="2">SMP-30/gluconolaconase/LRE-like region</fullName>
    </submittedName>
</protein>
<evidence type="ECO:0000313" key="2">
    <source>
        <dbReference type="EMBL" id="TGL93592.1"/>
    </source>
</evidence>
<dbReference type="RefSeq" id="WP_135588436.1">
    <property type="nucleotide sequence ID" value="NZ_RQGO01000019.1"/>
</dbReference>
<dbReference type="EMBL" id="RQGP01000010">
    <property type="protein sequence ID" value="TGL93592.1"/>
    <property type="molecule type" value="Genomic_DNA"/>
</dbReference>
<dbReference type="GO" id="GO:0016787">
    <property type="term" value="F:hydrolase activity"/>
    <property type="evidence" value="ECO:0007669"/>
    <property type="project" value="TreeGrafter"/>
</dbReference>
<comment type="caution">
    <text evidence="2">The sequence shown here is derived from an EMBL/GenBank/DDBJ whole genome shotgun (WGS) entry which is preliminary data.</text>
</comment>
<feature type="transmembrane region" description="Helical" evidence="1">
    <location>
        <begin position="12"/>
        <end position="29"/>
    </location>
</feature>
<keyword evidence="1" id="KW-0812">Transmembrane</keyword>